<feature type="repeat" description="TPR" evidence="3">
    <location>
        <begin position="316"/>
        <end position="349"/>
    </location>
</feature>
<dbReference type="Pfam" id="PF00226">
    <property type="entry name" value="DnaJ"/>
    <property type="match status" value="1"/>
</dbReference>
<evidence type="ECO:0000259" key="5">
    <source>
        <dbReference type="PROSITE" id="PS50076"/>
    </source>
</evidence>
<organism evidence="6 7">
    <name type="scientific">Chrysochromulina tobinii</name>
    <dbReference type="NCBI Taxonomy" id="1460289"/>
    <lineage>
        <taxon>Eukaryota</taxon>
        <taxon>Haptista</taxon>
        <taxon>Haptophyta</taxon>
        <taxon>Prymnesiophyceae</taxon>
        <taxon>Prymnesiales</taxon>
        <taxon>Chrysochromulinaceae</taxon>
        <taxon>Chrysochromulina</taxon>
    </lineage>
</organism>
<dbReference type="OrthoDB" id="10250354at2759"/>
<evidence type="ECO:0000256" key="3">
    <source>
        <dbReference type="PROSITE-ProRule" id="PRU00339"/>
    </source>
</evidence>
<evidence type="ECO:0000313" key="7">
    <source>
        <dbReference type="Proteomes" id="UP000037460"/>
    </source>
</evidence>
<dbReference type="InterPro" id="IPR036869">
    <property type="entry name" value="J_dom_sf"/>
</dbReference>
<name>A0A0M0J4K5_9EUKA</name>
<feature type="domain" description="J" evidence="5">
    <location>
        <begin position="370"/>
        <end position="446"/>
    </location>
</feature>
<feature type="region of interest" description="Disordered" evidence="4">
    <location>
        <begin position="1"/>
        <end position="37"/>
    </location>
</feature>
<protein>
    <submittedName>
        <fullName evidence="6">DNAj heat shock n-terminal domain-containing protein</fullName>
    </submittedName>
</protein>
<dbReference type="SUPFAM" id="SSF48452">
    <property type="entry name" value="TPR-like"/>
    <property type="match status" value="2"/>
</dbReference>
<feature type="repeat" description="TPR" evidence="3">
    <location>
        <begin position="244"/>
        <end position="277"/>
    </location>
</feature>
<keyword evidence="6" id="KW-0346">Stress response</keyword>
<evidence type="ECO:0000256" key="4">
    <source>
        <dbReference type="SAM" id="MobiDB-lite"/>
    </source>
</evidence>
<dbReference type="InterPro" id="IPR019734">
    <property type="entry name" value="TPR_rpt"/>
</dbReference>
<reference evidence="7" key="1">
    <citation type="journal article" date="2015" name="PLoS Genet.">
        <title>Genome Sequence and Transcriptome Analyses of Chrysochromulina tobin: Metabolic Tools for Enhanced Algal Fitness in the Prominent Order Prymnesiales (Haptophyceae).</title>
        <authorList>
            <person name="Hovde B.T."/>
            <person name="Deodato C.R."/>
            <person name="Hunsperger H.M."/>
            <person name="Ryken S.A."/>
            <person name="Yost W."/>
            <person name="Jha R.K."/>
            <person name="Patterson J."/>
            <person name="Monnat R.J. Jr."/>
            <person name="Barlow S.B."/>
            <person name="Starkenburg S.R."/>
            <person name="Cattolico R.A."/>
        </authorList>
    </citation>
    <scope>NUCLEOTIDE SEQUENCE</scope>
    <source>
        <strain evidence="7">CCMP291</strain>
    </source>
</reference>
<sequence>MDTSSSSRTRARVPAESPEPAAPSDPAEAAEAAKARGNDLYKRGEYSNAVDYYSKAVRLQPTNATYRINRAAAALMLERAEDALSDCQAALESEPTNIKAHVRGAKARIMLGQLSEARRHLERAATLPTADATVATELAGLGELEASLKSGKEVLEQAGGAAAREALRLFTSLSQRCPCSETVACLQMEALMRARPDQGPQQVVAESARWLRKSADNPGPALQALRQDPDHSASRQMRAQLRQIEEAKKAGNEAFSAGRYAEAIQKYTEALEIDPENADLNVTFWTNRATARFKNGEYTAAVADCDAALAAAPRHIKALLRRAACKLELEDYKGAISDYEEAQAIEPEDQTIRQGLRNAKLELKKSSRKDLYKVLGITKNATDHEIKKAYKKKALECHPDRLGSATPEEKAVAEKRFKEKTGGSSIVRAFHELERDMLWTIYGYWSPCWQGRSQLVARGRMRWLRIVRMLGERANSSAAGTRMPQSWLRELESMPWPTRMLFHLHHPDSMVCGGLESVQAELAKLRPVLPALGCRVTVAMVVREPWSFFVSWYYYIGAARCGWCTFERFVALNPNAQSHLTLGGAPRIYSDKLRAQHARHDPVLLARVHTIVAGIDVIGVTERLDEFMLELCDAAGLRVCPRLSVRNVRSPGAALGALREVALRANASVLDVRPDESSGSLHRRAVAVAGWLDEALYSLASTRARRRGQPDRARLEAWRMQPMFESSGCFGFAPVTAPAHSARKMKPSIASSARSILGSARSEAMTSAFPVAPRDGAGGRKESQGVFAVPFEHTSSRQHAFALELMQNLSVVPMAEREQVKRSLREQLRCADVRAALAGVGARATRDLPAVLRPWLLPERAQPLQQGHGGELAGSGDWREIVQHQGELVAMCCTKVHYAHAPRLDKASCST</sequence>
<dbReference type="PROSITE" id="PS50293">
    <property type="entry name" value="TPR_REGION"/>
    <property type="match status" value="1"/>
</dbReference>
<dbReference type="InterPro" id="IPR011990">
    <property type="entry name" value="TPR-like_helical_dom_sf"/>
</dbReference>
<feature type="region of interest" description="Disordered" evidence="4">
    <location>
        <begin position="215"/>
        <end position="235"/>
    </location>
</feature>
<dbReference type="Gene3D" id="1.10.287.110">
    <property type="entry name" value="DnaJ domain"/>
    <property type="match status" value="1"/>
</dbReference>
<dbReference type="CDD" id="cd06257">
    <property type="entry name" value="DnaJ"/>
    <property type="match status" value="1"/>
</dbReference>
<dbReference type="Gene3D" id="1.25.40.10">
    <property type="entry name" value="Tetratricopeptide repeat domain"/>
    <property type="match status" value="1"/>
</dbReference>
<dbReference type="Pfam" id="PF13432">
    <property type="entry name" value="TPR_16"/>
    <property type="match status" value="2"/>
</dbReference>
<dbReference type="SUPFAM" id="SSF46565">
    <property type="entry name" value="Chaperone J-domain"/>
    <property type="match status" value="1"/>
</dbReference>
<gene>
    <name evidence="6" type="ORF">Ctob_000097</name>
</gene>
<dbReference type="Proteomes" id="UP000037460">
    <property type="component" value="Unassembled WGS sequence"/>
</dbReference>
<dbReference type="Pfam" id="PF13414">
    <property type="entry name" value="TPR_11"/>
    <property type="match status" value="1"/>
</dbReference>
<evidence type="ECO:0000256" key="2">
    <source>
        <dbReference type="ARBA" id="ARBA00022803"/>
    </source>
</evidence>
<comment type="caution">
    <text evidence="6">The sequence shown here is derived from an EMBL/GenBank/DDBJ whole genome shotgun (WGS) entry which is preliminary data.</text>
</comment>
<dbReference type="InterPro" id="IPR001623">
    <property type="entry name" value="DnaJ_domain"/>
</dbReference>
<keyword evidence="1" id="KW-0677">Repeat</keyword>
<dbReference type="AlphaFoldDB" id="A0A0M0J4K5"/>
<dbReference type="PROSITE" id="PS50076">
    <property type="entry name" value="DNAJ_2"/>
    <property type="match status" value="1"/>
</dbReference>
<dbReference type="SMART" id="SM00271">
    <property type="entry name" value="DnaJ"/>
    <property type="match status" value="1"/>
</dbReference>
<dbReference type="PRINTS" id="PR00625">
    <property type="entry name" value="JDOMAIN"/>
</dbReference>
<feature type="compositionally biased region" description="Low complexity" evidence="4">
    <location>
        <begin position="14"/>
        <end position="30"/>
    </location>
</feature>
<dbReference type="SMART" id="SM00028">
    <property type="entry name" value="TPR"/>
    <property type="match status" value="6"/>
</dbReference>
<dbReference type="EMBL" id="JWZX01003385">
    <property type="protein sequence ID" value="KOO21158.1"/>
    <property type="molecule type" value="Genomic_DNA"/>
</dbReference>
<evidence type="ECO:0000313" key="6">
    <source>
        <dbReference type="EMBL" id="KOO21158.1"/>
    </source>
</evidence>
<proteinExistence type="predicted"/>
<keyword evidence="7" id="KW-1185">Reference proteome</keyword>
<dbReference type="PROSITE" id="PS50005">
    <property type="entry name" value="TPR"/>
    <property type="match status" value="3"/>
</dbReference>
<accession>A0A0M0J4K5</accession>
<feature type="repeat" description="TPR" evidence="3">
    <location>
        <begin position="30"/>
        <end position="63"/>
    </location>
</feature>
<evidence type="ECO:0000256" key="1">
    <source>
        <dbReference type="ARBA" id="ARBA00022737"/>
    </source>
</evidence>
<dbReference type="PANTHER" id="PTHR45188:SF2">
    <property type="entry name" value="DNAJ HOMOLOG SUBFAMILY C MEMBER 7"/>
    <property type="match status" value="1"/>
</dbReference>
<keyword evidence="2 3" id="KW-0802">TPR repeat</keyword>
<dbReference type="PANTHER" id="PTHR45188">
    <property type="entry name" value="DNAJ PROTEIN P58IPK HOMOLOG"/>
    <property type="match status" value="1"/>
</dbReference>